<evidence type="ECO:0000313" key="2">
    <source>
        <dbReference type="EMBL" id="KAF4738181.1"/>
    </source>
</evidence>
<protein>
    <submittedName>
        <fullName evidence="2">Uncharacterized protein</fullName>
    </submittedName>
</protein>
<evidence type="ECO:0000313" key="3">
    <source>
        <dbReference type="Proteomes" id="UP000574390"/>
    </source>
</evidence>
<feature type="region of interest" description="Disordered" evidence="1">
    <location>
        <begin position="1"/>
        <end position="61"/>
    </location>
</feature>
<accession>A0A7J6SZL1</accession>
<name>A0A7J6SZL1_PEROL</name>
<comment type="caution">
    <text evidence="2">The sequence shown here is derived from an EMBL/GenBank/DDBJ whole genome shotgun (WGS) entry which is preliminary data.</text>
</comment>
<organism evidence="2 3">
    <name type="scientific">Perkinsus olseni</name>
    <name type="common">Perkinsus atlanticus</name>
    <dbReference type="NCBI Taxonomy" id="32597"/>
    <lineage>
        <taxon>Eukaryota</taxon>
        <taxon>Sar</taxon>
        <taxon>Alveolata</taxon>
        <taxon>Perkinsozoa</taxon>
        <taxon>Perkinsea</taxon>
        <taxon>Perkinsida</taxon>
        <taxon>Perkinsidae</taxon>
        <taxon>Perkinsus</taxon>
    </lineage>
</organism>
<evidence type="ECO:0000256" key="1">
    <source>
        <dbReference type="SAM" id="MobiDB-lite"/>
    </source>
</evidence>
<feature type="compositionally biased region" description="Low complexity" evidence="1">
    <location>
        <begin position="30"/>
        <end position="43"/>
    </location>
</feature>
<dbReference type="EMBL" id="JABANM010011132">
    <property type="protein sequence ID" value="KAF4738181.1"/>
    <property type="molecule type" value="Genomic_DNA"/>
</dbReference>
<dbReference type="AlphaFoldDB" id="A0A7J6SZL1"/>
<sequence>MTIQNTTDGSLKNIGEGSAPPSLLMNATLSDTSSSDSESSVSTPRAEGPGGRPNFGPVPKVDDLLSRVKTFLSTPAAPAAAGQANCDPEVVRDASGGEVRLREESSQPTEQAVEIDVTAGVFDVRGDANTVEEEMRRKNVPVVAAKGDEGKLIEEMHDDCIELEPEGSDEIWLSELF</sequence>
<proteinExistence type="predicted"/>
<dbReference type="Proteomes" id="UP000574390">
    <property type="component" value="Unassembled WGS sequence"/>
</dbReference>
<feature type="compositionally biased region" description="Polar residues" evidence="1">
    <location>
        <begin position="1"/>
        <end position="10"/>
    </location>
</feature>
<reference evidence="2 3" key="1">
    <citation type="submission" date="2020-04" db="EMBL/GenBank/DDBJ databases">
        <title>Perkinsus olseni comparative genomics.</title>
        <authorList>
            <person name="Bogema D.R."/>
        </authorList>
    </citation>
    <scope>NUCLEOTIDE SEQUENCE [LARGE SCALE GENOMIC DNA]</scope>
    <source>
        <strain evidence="2">ATCC PRA-205</strain>
    </source>
</reference>
<gene>
    <name evidence="2" type="ORF">FOZ62_010749</name>
</gene>